<protein>
    <submittedName>
        <fullName evidence="2">Uncharacterized protein</fullName>
    </submittedName>
</protein>
<evidence type="ECO:0000313" key="4">
    <source>
        <dbReference type="Proteomes" id="UP000549009"/>
    </source>
</evidence>
<organism evidence="2 3">
    <name type="scientific">Streptomyces spectabilis</name>
    <dbReference type="NCBI Taxonomy" id="68270"/>
    <lineage>
        <taxon>Bacteria</taxon>
        <taxon>Bacillati</taxon>
        <taxon>Actinomycetota</taxon>
        <taxon>Actinomycetes</taxon>
        <taxon>Kitasatosporales</taxon>
        <taxon>Streptomycetaceae</taxon>
        <taxon>Streptomyces</taxon>
    </lineage>
</organism>
<evidence type="ECO:0000313" key="3">
    <source>
        <dbReference type="Proteomes" id="UP000326505"/>
    </source>
</evidence>
<dbReference type="Proteomes" id="UP000549009">
    <property type="component" value="Unassembled WGS sequence"/>
</dbReference>
<dbReference type="EMBL" id="JACHJD010000018">
    <property type="protein sequence ID" value="MBB5108264.1"/>
    <property type="molecule type" value="Genomic_DNA"/>
</dbReference>
<dbReference type="AlphaFoldDB" id="A0A5P2X492"/>
<accession>A0A5P2X492</accession>
<reference evidence="2 3" key="1">
    <citation type="submission" date="2017-09" db="EMBL/GenBank/DDBJ databases">
        <authorList>
            <person name="Lee N."/>
            <person name="Cho B.-K."/>
        </authorList>
    </citation>
    <scope>NUCLEOTIDE SEQUENCE [LARGE SCALE GENOMIC DNA]</scope>
    <source>
        <strain evidence="2 3">ATCC 27465</strain>
    </source>
</reference>
<gene>
    <name evidence="2" type="ORF">CP982_07220</name>
    <name evidence="1" type="ORF">FHS40_007385</name>
</gene>
<evidence type="ECO:0000313" key="1">
    <source>
        <dbReference type="EMBL" id="MBB5108264.1"/>
    </source>
</evidence>
<dbReference type="KEGG" id="sspb:CP982_07220"/>
<proteinExistence type="predicted"/>
<evidence type="ECO:0000313" key="2">
    <source>
        <dbReference type="EMBL" id="QEV58524.1"/>
    </source>
</evidence>
<reference evidence="1 4" key="2">
    <citation type="submission" date="2020-08" db="EMBL/GenBank/DDBJ databases">
        <title>Genomic Encyclopedia of Type Strains, Phase III (KMG-III): the genomes of soil and plant-associated and newly described type strains.</title>
        <authorList>
            <person name="Whitman W."/>
        </authorList>
    </citation>
    <scope>NUCLEOTIDE SEQUENCE [LARGE SCALE GENOMIC DNA]</scope>
    <source>
        <strain evidence="1 4">CECT 3146</strain>
    </source>
</reference>
<dbReference type="OrthoDB" id="4330569at2"/>
<name>A0A5P2X492_STRST</name>
<keyword evidence="4" id="KW-1185">Reference proteome</keyword>
<dbReference type="Proteomes" id="UP000326505">
    <property type="component" value="Chromosome"/>
</dbReference>
<dbReference type="EMBL" id="CP023690">
    <property type="protein sequence ID" value="QEV58524.1"/>
    <property type="molecule type" value="Genomic_DNA"/>
</dbReference>
<sequence>MTPEERRRILGDDCIAHIHARVAQAPEPSPELIDWLRRILAPAVDRVLARKARENSEEASA</sequence>
<dbReference type="RefSeq" id="WP_150509725.1">
    <property type="nucleotide sequence ID" value="NZ_BMSQ01000020.1"/>
</dbReference>